<evidence type="ECO:0000256" key="4">
    <source>
        <dbReference type="ARBA" id="ARBA00022801"/>
    </source>
</evidence>
<name>A0A9D1HCJ8_9FIRM</name>
<keyword evidence="2" id="KW-0645">Protease</keyword>
<protein>
    <submittedName>
        <fullName evidence="9">DNA repair protein RadC</fullName>
    </submittedName>
</protein>
<dbReference type="NCBIfam" id="NF000642">
    <property type="entry name" value="PRK00024.1"/>
    <property type="match status" value="1"/>
</dbReference>
<evidence type="ECO:0000313" key="10">
    <source>
        <dbReference type="Proteomes" id="UP000824159"/>
    </source>
</evidence>
<dbReference type="Gene3D" id="3.40.140.10">
    <property type="entry name" value="Cytidine Deaminase, domain 2"/>
    <property type="match status" value="1"/>
</dbReference>
<comment type="similarity">
    <text evidence="1 7">Belongs to the UPF0758 family.</text>
</comment>
<accession>A0A9D1HCJ8</accession>
<keyword evidence="4" id="KW-0378">Hydrolase</keyword>
<organism evidence="9 10">
    <name type="scientific">Candidatus Allocopromorpha excrementavium</name>
    <dbReference type="NCBI Taxonomy" id="2840741"/>
    <lineage>
        <taxon>Bacteria</taxon>
        <taxon>Bacillati</taxon>
        <taxon>Bacillota</taxon>
        <taxon>Clostridia</taxon>
        <taxon>Eubacteriales</taxon>
        <taxon>Eubacteriaceae</taxon>
        <taxon>Eubacteriaceae incertae sedis</taxon>
        <taxon>Candidatus Allocopromorpha</taxon>
    </lineage>
</organism>
<keyword evidence="6" id="KW-0482">Metalloprotease</keyword>
<dbReference type="InterPro" id="IPR046778">
    <property type="entry name" value="UPF0758_N"/>
</dbReference>
<dbReference type="InterPro" id="IPR037518">
    <property type="entry name" value="MPN"/>
</dbReference>
<dbReference type="Pfam" id="PF20582">
    <property type="entry name" value="UPF0758_N"/>
    <property type="match status" value="1"/>
</dbReference>
<keyword evidence="3" id="KW-0479">Metal-binding</keyword>
<feature type="domain" description="MPN" evidence="8">
    <location>
        <begin position="103"/>
        <end position="225"/>
    </location>
</feature>
<dbReference type="InterPro" id="IPR020891">
    <property type="entry name" value="UPF0758_CS"/>
</dbReference>
<dbReference type="GO" id="GO:0046872">
    <property type="term" value="F:metal ion binding"/>
    <property type="evidence" value="ECO:0007669"/>
    <property type="project" value="UniProtKB-KW"/>
</dbReference>
<dbReference type="PANTHER" id="PTHR30471">
    <property type="entry name" value="DNA REPAIR PROTEIN RADC"/>
    <property type="match status" value="1"/>
</dbReference>
<comment type="caution">
    <text evidence="9">The sequence shown here is derived from an EMBL/GenBank/DDBJ whole genome shotgun (WGS) entry which is preliminary data.</text>
</comment>
<sequence>MNIRELPADERPREKLFKEGRENLSTAEILAILIGSGTKDRSALEIAMEIMTLNSRGISFLAECRPEELECVKGIGRAKACEILAAAELGKRIASNPVSRRLSITSAGDIAEIFMERMRYYKKEHFISLMINAKGEIIEETKISVGDLCSSTTHPREVFVDAVRRSAGSVVFLHNHPSGDPVPSEADVITTKRLMQAGEILGIPVLDHIVIGDGKFVSMKNAGLI</sequence>
<evidence type="ECO:0000256" key="6">
    <source>
        <dbReference type="ARBA" id="ARBA00023049"/>
    </source>
</evidence>
<evidence type="ECO:0000259" key="8">
    <source>
        <dbReference type="PROSITE" id="PS50249"/>
    </source>
</evidence>
<reference evidence="9" key="1">
    <citation type="submission" date="2020-10" db="EMBL/GenBank/DDBJ databases">
        <authorList>
            <person name="Gilroy R."/>
        </authorList>
    </citation>
    <scope>NUCLEOTIDE SEQUENCE</scope>
    <source>
        <strain evidence="9">CHK176-22527</strain>
    </source>
</reference>
<gene>
    <name evidence="9" type="primary">radC</name>
    <name evidence="9" type="ORF">IAD12_05720</name>
</gene>
<dbReference type="GO" id="GO:0008237">
    <property type="term" value="F:metallopeptidase activity"/>
    <property type="evidence" value="ECO:0007669"/>
    <property type="project" value="UniProtKB-KW"/>
</dbReference>
<dbReference type="Proteomes" id="UP000824159">
    <property type="component" value="Unassembled WGS sequence"/>
</dbReference>
<dbReference type="InterPro" id="IPR001405">
    <property type="entry name" value="UPF0758"/>
</dbReference>
<evidence type="ECO:0000256" key="7">
    <source>
        <dbReference type="RuleBase" id="RU003797"/>
    </source>
</evidence>
<dbReference type="EMBL" id="DVLX01000071">
    <property type="protein sequence ID" value="HIT99730.1"/>
    <property type="molecule type" value="Genomic_DNA"/>
</dbReference>
<dbReference type="CDD" id="cd08071">
    <property type="entry name" value="MPN_DUF2466"/>
    <property type="match status" value="1"/>
</dbReference>
<dbReference type="AlphaFoldDB" id="A0A9D1HCJ8"/>
<dbReference type="InterPro" id="IPR025657">
    <property type="entry name" value="RadC_JAB"/>
</dbReference>
<dbReference type="SUPFAM" id="SSF102712">
    <property type="entry name" value="JAB1/MPN domain"/>
    <property type="match status" value="1"/>
</dbReference>
<dbReference type="PANTHER" id="PTHR30471:SF3">
    <property type="entry name" value="UPF0758 PROTEIN YEES-RELATED"/>
    <property type="match status" value="1"/>
</dbReference>
<dbReference type="NCBIfam" id="TIGR00608">
    <property type="entry name" value="radc"/>
    <property type="match status" value="1"/>
</dbReference>
<dbReference type="PROSITE" id="PS50249">
    <property type="entry name" value="MPN"/>
    <property type="match status" value="1"/>
</dbReference>
<evidence type="ECO:0000256" key="5">
    <source>
        <dbReference type="ARBA" id="ARBA00022833"/>
    </source>
</evidence>
<dbReference type="PROSITE" id="PS01302">
    <property type="entry name" value="UPF0758"/>
    <property type="match status" value="1"/>
</dbReference>
<dbReference type="Pfam" id="PF04002">
    <property type="entry name" value="RadC"/>
    <property type="match status" value="1"/>
</dbReference>
<evidence type="ECO:0000313" key="9">
    <source>
        <dbReference type="EMBL" id="HIT99730.1"/>
    </source>
</evidence>
<proteinExistence type="inferred from homology"/>
<dbReference type="GO" id="GO:0006508">
    <property type="term" value="P:proteolysis"/>
    <property type="evidence" value="ECO:0007669"/>
    <property type="project" value="UniProtKB-KW"/>
</dbReference>
<evidence type="ECO:0000256" key="1">
    <source>
        <dbReference type="ARBA" id="ARBA00010243"/>
    </source>
</evidence>
<keyword evidence="5" id="KW-0862">Zinc</keyword>
<evidence type="ECO:0000256" key="3">
    <source>
        <dbReference type="ARBA" id="ARBA00022723"/>
    </source>
</evidence>
<reference evidence="9" key="2">
    <citation type="journal article" date="2021" name="PeerJ">
        <title>Extensive microbial diversity within the chicken gut microbiome revealed by metagenomics and culture.</title>
        <authorList>
            <person name="Gilroy R."/>
            <person name="Ravi A."/>
            <person name="Getino M."/>
            <person name="Pursley I."/>
            <person name="Horton D.L."/>
            <person name="Alikhan N.F."/>
            <person name="Baker D."/>
            <person name="Gharbi K."/>
            <person name="Hall N."/>
            <person name="Watson M."/>
            <person name="Adriaenssens E.M."/>
            <person name="Foster-Nyarko E."/>
            <person name="Jarju S."/>
            <person name="Secka A."/>
            <person name="Antonio M."/>
            <person name="Oren A."/>
            <person name="Chaudhuri R.R."/>
            <person name="La Ragione R."/>
            <person name="Hildebrand F."/>
            <person name="Pallen M.J."/>
        </authorList>
    </citation>
    <scope>NUCLEOTIDE SEQUENCE</scope>
    <source>
        <strain evidence="9">CHK176-22527</strain>
    </source>
</reference>
<evidence type="ECO:0000256" key="2">
    <source>
        <dbReference type="ARBA" id="ARBA00022670"/>
    </source>
</evidence>